<dbReference type="PANTHER" id="PTHR48156:SF1">
    <property type="entry name" value="TRANSMEMBRANE PROTEIN"/>
    <property type="match status" value="1"/>
</dbReference>
<dbReference type="Proteomes" id="UP001367508">
    <property type="component" value="Unassembled WGS sequence"/>
</dbReference>
<evidence type="ECO:0000313" key="3">
    <source>
        <dbReference type="Proteomes" id="UP001367508"/>
    </source>
</evidence>
<protein>
    <submittedName>
        <fullName evidence="2">Uncharacterized protein</fullName>
    </submittedName>
</protein>
<keyword evidence="1" id="KW-1133">Transmembrane helix</keyword>
<proteinExistence type="predicted"/>
<dbReference type="AlphaFoldDB" id="A0AAN9LIG8"/>
<gene>
    <name evidence="2" type="ORF">VNO77_17023</name>
</gene>
<reference evidence="2 3" key="1">
    <citation type="submission" date="2024-01" db="EMBL/GenBank/DDBJ databases">
        <title>The genomes of 5 underutilized Papilionoideae crops provide insights into root nodulation and disease resistanc.</title>
        <authorList>
            <person name="Jiang F."/>
        </authorList>
    </citation>
    <scope>NUCLEOTIDE SEQUENCE [LARGE SCALE GENOMIC DNA]</scope>
    <source>
        <strain evidence="2">LVBAO_FW01</strain>
        <tissue evidence="2">Leaves</tissue>
    </source>
</reference>
<organism evidence="2 3">
    <name type="scientific">Canavalia gladiata</name>
    <name type="common">Sword bean</name>
    <name type="synonym">Dolichos gladiatus</name>
    <dbReference type="NCBI Taxonomy" id="3824"/>
    <lineage>
        <taxon>Eukaryota</taxon>
        <taxon>Viridiplantae</taxon>
        <taxon>Streptophyta</taxon>
        <taxon>Embryophyta</taxon>
        <taxon>Tracheophyta</taxon>
        <taxon>Spermatophyta</taxon>
        <taxon>Magnoliopsida</taxon>
        <taxon>eudicotyledons</taxon>
        <taxon>Gunneridae</taxon>
        <taxon>Pentapetalae</taxon>
        <taxon>rosids</taxon>
        <taxon>fabids</taxon>
        <taxon>Fabales</taxon>
        <taxon>Fabaceae</taxon>
        <taxon>Papilionoideae</taxon>
        <taxon>50 kb inversion clade</taxon>
        <taxon>NPAAA clade</taxon>
        <taxon>indigoferoid/millettioid clade</taxon>
        <taxon>Phaseoleae</taxon>
        <taxon>Canavalia</taxon>
    </lineage>
</organism>
<evidence type="ECO:0000313" key="2">
    <source>
        <dbReference type="EMBL" id="KAK7336481.1"/>
    </source>
</evidence>
<dbReference type="PANTHER" id="PTHR48156">
    <property type="entry name" value="TRANSMEMBRANE PROTEIN"/>
    <property type="match status" value="1"/>
</dbReference>
<evidence type="ECO:0000256" key="1">
    <source>
        <dbReference type="SAM" id="Phobius"/>
    </source>
</evidence>
<feature type="transmembrane region" description="Helical" evidence="1">
    <location>
        <begin position="113"/>
        <end position="137"/>
    </location>
</feature>
<keyword evidence="1" id="KW-0812">Transmembrane</keyword>
<name>A0AAN9LIG8_CANGL</name>
<keyword evidence="3" id="KW-1185">Reference proteome</keyword>
<accession>A0AAN9LIG8</accession>
<comment type="caution">
    <text evidence="2">The sequence shown here is derived from an EMBL/GenBank/DDBJ whole genome shotgun (WGS) entry which is preliminary data.</text>
</comment>
<sequence>MAMALNAALWIAKMTWIALSGWITSCLTVADEFATSLRSGDIGPFHALIRQIGCLDWFMVTIDMVICLVFIHFCGKGWLLSSLLNMIIIEDLVRDDSLAKEAMDMRALQKRGLGMGLITLSLPPSGICCKLLINWIMR</sequence>
<dbReference type="EMBL" id="JAYMYQ010000004">
    <property type="protein sequence ID" value="KAK7336481.1"/>
    <property type="molecule type" value="Genomic_DNA"/>
</dbReference>
<keyword evidence="1" id="KW-0472">Membrane</keyword>
<feature type="transmembrane region" description="Helical" evidence="1">
    <location>
        <begin position="57"/>
        <end position="79"/>
    </location>
</feature>